<protein>
    <recommendedName>
        <fullName evidence="5">Sodium-translocating pyrophosphatase</fullName>
    </recommendedName>
</protein>
<comment type="caution">
    <text evidence="2">The sequence shown here is derived from an EMBL/GenBank/DDBJ whole genome shotgun (WGS) entry which is preliminary data.</text>
</comment>
<proteinExistence type="predicted"/>
<keyword evidence="1" id="KW-1133">Transmembrane helix</keyword>
<accession>A0AAW9FH12</accession>
<dbReference type="EMBL" id="JAVRAF010000014">
    <property type="protein sequence ID" value="MDX8305165.1"/>
    <property type="molecule type" value="Genomic_DNA"/>
</dbReference>
<dbReference type="RefSeq" id="WP_234625046.1">
    <property type="nucleotide sequence ID" value="NZ_CP192770.1"/>
</dbReference>
<dbReference type="EMBL" id="JAVRAD010000017">
    <property type="protein sequence ID" value="MDX8332374.1"/>
    <property type="molecule type" value="Genomic_DNA"/>
</dbReference>
<organism evidence="2">
    <name type="scientific">Agrobacterium rosae</name>
    <dbReference type="NCBI Taxonomy" id="1972867"/>
    <lineage>
        <taxon>Bacteria</taxon>
        <taxon>Pseudomonadati</taxon>
        <taxon>Pseudomonadota</taxon>
        <taxon>Alphaproteobacteria</taxon>
        <taxon>Hyphomicrobiales</taxon>
        <taxon>Rhizobiaceae</taxon>
        <taxon>Rhizobium/Agrobacterium group</taxon>
        <taxon>Agrobacterium</taxon>
    </lineage>
</organism>
<evidence type="ECO:0008006" key="5">
    <source>
        <dbReference type="Google" id="ProtNLM"/>
    </source>
</evidence>
<evidence type="ECO:0000313" key="4">
    <source>
        <dbReference type="Proteomes" id="UP001277561"/>
    </source>
</evidence>
<reference evidence="2 4" key="1">
    <citation type="journal article" date="2023" name="Phytobiomes J">
        <title>Deciphering the key players within the bacterial microbiota associated with aerial crown gall tumors on rhododendron: Insights into the gallobiome.</title>
        <authorList>
            <person name="Kuzmanovic N."/>
            <person name="Nesme J."/>
            <person name="Wolf J."/>
            <person name="Neumann-Schaal M."/>
            <person name="Petersen J."/>
            <person name="Fernandez-Gnecco G."/>
            <person name="Sproeer C."/>
            <person name="Bunk B."/>
            <person name="Overmann J."/>
            <person name="Sorensen S.J."/>
            <person name="Idczak E."/>
            <person name="Smalla K."/>
        </authorList>
    </citation>
    <scope>NUCLEOTIDE SEQUENCE</scope>
    <source>
        <strain evidence="2">Rho-11.1</strain>
        <strain evidence="4">rho-14.1</strain>
        <strain evidence="3">Rho-14.1</strain>
    </source>
</reference>
<keyword evidence="4" id="KW-1185">Reference proteome</keyword>
<dbReference type="AlphaFoldDB" id="A0AAW9FH12"/>
<feature type="transmembrane region" description="Helical" evidence="1">
    <location>
        <begin position="65"/>
        <end position="90"/>
    </location>
</feature>
<gene>
    <name evidence="2" type="ORF">RMR22_23225</name>
    <name evidence="3" type="ORF">RMS29_24510</name>
</gene>
<dbReference type="Proteomes" id="UP001277561">
    <property type="component" value="Unassembled WGS sequence"/>
</dbReference>
<evidence type="ECO:0000313" key="2">
    <source>
        <dbReference type="EMBL" id="MDX8305165.1"/>
    </source>
</evidence>
<evidence type="ECO:0000256" key="1">
    <source>
        <dbReference type="SAM" id="Phobius"/>
    </source>
</evidence>
<keyword evidence="1" id="KW-0472">Membrane</keyword>
<sequence length="93" mass="9629">MAVNSTEGDLSNVITNLDSMFQNYGTVALIFAGVGGVVLAGYAGMKLHSTLMEDSHAMMQSRGSVAGCLLAIVIGGLITISSVIVTWFGLLYG</sequence>
<evidence type="ECO:0000313" key="3">
    <source>
        <dbReference type="EMBL" id="MDX8332374.1"/>
    </source>
</evidence>
<name>A0AAW9FH12_9HYPH</name>
<keyword evidence="1" id="KW-0812">Transmembrane</keyword>
<feature type="transmembrane region" description="Helical" evidence="1">
    <location>
        <begin position="24"/>
        <end position="44"/>
    </location>
</feature>